<sequence>MMVHIGDHVTDKQVPNLGETEYEMVELLRKLNMTRPIALSLVCLSTREEITSREIEMVSNLRQPEVSIAMRYLRDNNWVDIREEKKTEGKGRPIKLYRLVVPLDNIIESIENEIMSEKKSVLENIQRLKDLS</sequence>
<name>F7XKJ2_METZD</name>
<dbReference type="InterPro" id="IPR036390">
    <property type="entry name" value="WH_DNA-bd_sf"/>
</dbReference>
<dbReference type="EMBL" id="CP002101">
    <property type="protein sequence ID" value="AEH60595.1"/>
    <property type="molecule type" value="Genomic_DNA"/>
</dbReference>
<evidence type="ECO:0000313" key="2">
    <source>
        <dbReference type="Proteomes" id="UP000006622"/>
    </source>
</evidence>
<dbReference type="KEGG" id="mzh:Mzhil_0729"/>
<dbReference type="GeneID" id="10822341"/>
<dbReference type="InterPro" id="IPR017185">
    <property type="entry name" value="UCP037373_trxn_reg"/>
</dbReference>
<gene>
    <name evidence="1" type="ordered locus">Mzhil_0729</name>
</gene>
<dbReference type="PIRSF" id="PIRSF037373">
    <property type="entry name" value="UCP037373_trxn_reg"/>
    <property type="match status" value="1"/>
</dbReference>
<accession>F7XKJ2</accession>
<evidence type="ECO:0000313" key="1">
    <source>
        <dbReference type="EMBL" id="AEH60595.1"/>
    </source>
</evidence>
<dbReference type="SUPFAM" id="SSF46785">
    <property type="entry name" value="Winged helix' DNA-binding domain"/>
    <property type="match status" value="1"/>
</dbReference>
<dbReference type="InterPro" id="IPR036388">
    <property type="entry name" value="WH-like_DNA-bd_sf"/>
</dbReference>
<dbReference type="AlphaFoldDB" id="F7XKJ2"/>
<reference evidence="1" key="1">
    <citation type="submission" date="2010-07" db="EMBL/GenBank/DDBJ databases">
        <title>The complete genome of Methanosalsum zhilinae DSM 4017.</title>
        <authorList>
            <consortium name="US DOE Joint Genome Institute (JGI-PGF)"/>
            <person name="Lucas S."/>
            <person name="Copeland A."/>
            <person name="Lapidus A."/>
            <person name="Glavina del Rio T."/>
            <person name="Dalin E."/>
            <person name="Tice H."/>
            <person name="Bruce D."/>
            <person name="Goodwin L."/>
            <person name="Pitluck S."/>
            <person name="Kyrpides N."/>
            <person name="Mavromatis K."/>
            <person name="Ovchinnikova G."/>
            <person name="Daligault H."/>
            <person name="Detter J.C."/>
            <person name="Han C."/>
            <person name="Tapia R."/>
            <person name="Larimer F."/>
            <person name="Land M."/>
            <person name="Hauser L."/>
            <person name="Markowitz V."/>
            <person name="Cheng J.-F."/>
            <person name="Hugenholtz P."/>
            <person name="Woyke T."/>
            <person name="Wu D."/>
            <person name="Spring S."/>
            <person name="Schueler E."/>
            <person name="Brambilla E."/>
            <person name="Klenk H.-P."/>
            <person name="Eisen J.A."/>
        </authorList>
    </citation>
    <scope>NUCLEOTIDE SEQUENCE</scope>
    <source>
        <strain evidence="1">DSM 4017</strain>
    </source>
</reference>
<dbReference type="Proteomes" id="UP000006622">
    <property type="component" value="Chromosome"/>
</dbReference>
<protein>
    <recommendedName>
        <fullName evidence="3">Transcriptional regulator</fullName>
    </recommendedName>
</protein>
<evidence type="ECO:0008006" key="3">
    <source>
        <dbReference type="Google" id="ProtNLM"/>
    </source>
</evidence>
<keyword evidence="2" id="KW-1185">Reference proteome</keyword>
<dbReference type="HOGENOM" id="CLU_163103_0_0_2"/>
<dbReference type="Gene3D" id="1.10.10.10">
    <property type="entry name" value="Winged helix-like DNA-binding domain superfamily/Winged helix DNA-binding domain"/>
    <property type="match status" value="1"/>
</dbReference>
<dbReference type="STRING" id="679901.Mzhil_0729"/>
<proteinExistence type="predicted"/>
<organism evidence="1 2">
    <name type="scientific">Methanosalsum zhilinae (strain DSM 4017 / NBRC 107636 / OCM 62 / WeN5)</name>
    <name type="common">Methanohalophilus zhilinae</name>
    <dbReference type="NCBI Taxonomy" id="679901"/>
    <lineage>
        <taxon>Archaea</taxon>
        <taxon>Methanobacteriati</taxon>
        <taxon>Methanobacteriota</taxon>
        <taxon>Stenosarchaea group</taxon>
        <taxon>Methanomicrobia</taxon>
        <taxon>Methanosarcinales</taxon>
        <taxon>Methanosarcinaceae</taxon>
        <taxon>Methanosalsum</taxon>
    </lineage>
</organism>
<dbReference type="RefSeq" id="WP_013898034.1">
    <property type="nucleotide sequence ID" value="NC_015676.1"/>
</dbReference>